<evidence type="ECO:0000256" key="2">
    <source>
        <dbReference type="ARBA" id="ARBA00022723"/>
    </source>
</evidence>
<evidence type="ECO:0000256" key="6">
    <source>
        <dbReference type="ARBA" id="ARBA00023242"/>
    </source>
</evidence>
<dbReference type="Pfam" id="PF00096">
    <property type="entry name" value="zf-C2H2"/>
    <property type="match status" value="6"/>
</dbReference>
<evidence type="ECO:0000256" key="3">
    <source>
        <dbReference type="ARBA" id="ARBA00022737"/>
    </source>
</evidence>
<dbReference type="EMBL" id="OU015568">
    <property type="protein sequence ID" value="CAG5091671.1"/>
    <property type="molecule type" value="Genomic_DNA"/>
</dbReference>
<dbReference type="Gene3D" id="3.30.160.60">
    <property type="entry name" value="Classic Zinc Finger"/>
    <property type="match status" value="7"/>
</dbReference>
<feature type="domain" description="C2H2-type" evidence="10">
    <location>
        <begin position="532"/>
        <end position="559"/>
    </location>
</feature>
<feature type="region of interest" description="Disordered" evidence="8">
    <location>
        <begin position="130"/>
        <end position="210"/>
    </location>
</feature>
<dbReference type="PROSITE" id="PS50127">
    <property type="entry name" value="UBC_2"/>
    <property type="match status" value="1"/>
</dbReference>
<feature type="domain" description="C2H2-type" evidence="10">
    <location>
        <begin position="588"/>
        <end position="615"/>
    </location>
</feature>
<keyword evidence="2" id="KW-0479">Metal-binding</keyword>
<dbReference type="PROSITE" id="PS00028">
    <property type="entry name" value="ZINC_FINGER_C2H2_1"/>
    <property type="match status" value="8"/>
</dbReference>
<dbReference type="InterPro" id="IPR050331">
    <property type="entry name" value="Zinc_finger"/>
</dbReference>
<feature type="compositionally biased region" description="Low complexity" evidence="8">
    <location>
        <begin position="314"/>
        <end position="325"/>
    </location>
</feature>
<dbReference type="SUPFAM" id="SSF57667">
    <property type="entry name" value="beta-beta-alpha zinc fingers"/>
    <property type="match status" value="4"/>
</dbReference>
<evidence type="ECO:0000313" key="12">
    <source>
        <dbReference type="Proteomes" id="UP001158576"/>
    </source>
</evidence>
<evidence type="ECO:0000259" key="9">
    <source>
        <dbReference type="PROSITE" id="PS50127"/>
    </source>
</evidence>
<evidence type="ECO:0000256" key="1">
    <source>
        <dbReference type="ARBA" id="ARBA00004123"/>
    </source>
</evidence>
<gene>
    <name evidence="11" type="ORF">OKIOD_LOCUS4748</name>
</gene>
<comment type="subcellular location">
    <subcellularLocation>
        <location evidence="1">Nucleus</location>
    </subcellularLocation>
</comment>
<keyword evidence="3" id="KW-0677">Repeat</keyword>
<dbReference type="InterPro" id="IPR000608">
    <property type="entry name" value="UBC"/>
</dbReference>
<keyword evidence="4 7" id="KW-0863">Zinc-finger</keyword>
<reference evidence="11 12" key="1">
    <citation type="submission" date="2021-04" db="EMBL/GenBank/DDBJ databases">
        <authorList>
            <person name="Bliznina A."/>
        </authorList>
    </citation>
    <scope>NUCLEOTIDE SEQUENCE [LARGE SCALE GENOMIC DNA]</scope>
</reference>
<feature type="domain" description="C2H2-type" evidence="10">
    <location>
        <begin position="476"/>
        <end position="503"/>
    </location>
</feature>
<dbReference type="InterPro" id="IPR036236">
    <property type="entry name" value="Znf_C2H2_sf"/>
</dbReference>
<feature type="domain" description="C2H2-type" evidence="10">
    <location>
        <begin position="448"/>
        <end position="475"/>
    </location>
</feature>
<evidence type="ECO:0000259" key="10">
    <source>
        <dbReference type="PROSITE" id="PS50157"/>
    </source>
</evidence>
<sequence length="672" mass="74803">MSVFNEEIPEELALRGGAYVRLVREARDIQRYSETATGPSFSLLEISEEYWTFEISGPVGSKFEGRKWRFSFTFLHDYPLSAPLIKFLDETVEGTGFEKNSPVILDLTAIPPVRLRLLQILQSLQNLMASKKKENGSSSEKQGNDEIAPDHHDNSSGPEAKQEETSQTKTRKRAATTSTKQAPSKKKKTTSNGNNDRDIGLASTSRNVSSDQQVLLSFNLSFRGSGLEERTAQMALTSGEEYFPIGRSFFQPQSFRAMSSADQQQPGPSSSRTHPSAEAADADAGEHSQDTTPEADDPQGILSEEGLNPTLPRIGTHTGLTTGITQPVGPQISSEPPYSSLSNIPSLPSSSLSTNPLQHHPLSMFQDSGVNPVLPTPAFPPHPSVSMPQIPFPGGVGNPFFNPSLPFPPFFPQPSFPMTMPPYASDVVPDPAINPGGLYSSLQPQNELKCQICGREFARRTNLLLHYRTHTGEKPYSCDTCGRSFSQSGSLKAHKRIHTGEMPYQCSYCPKKFRLKGQKTRHERTHTGERPFVCDQCGAKFADTTNLQSHKRIHTGERPFVCEHCHKGFSQKQHLKTHLLTHTGELPHECGVCRKRFRQKGHLKQHERTHTGEKPFECQICGQRFTKSGNLNSHMRLHQWRCELCNLTFSDQASMRAHELQVHPTFESSSHM</sequence>
<feature type="region of interest" description="Disordered" evidence="8">
    <location>
        <begin position="256"/>
        <end position="359"/>
    </location>
</feature>
<dbReference type="PANTHER" id="PTHR16515:SF49">
    <property type="entry name" value="GASTRULA ZINC FINGER PROTEIN XLCGF49.1-LIKE-RELATED"/>
    <property type="match status" value="1"/>
</dbReference>
<dbReference type="PROSITE" id="PS50157">
    <property type="entry name" value="ZINC_FINGER_C2H2_2"/>
    <property type="match status" value="8"/>
</dbReference>
<feature type="domain" description="UBC core" evidence="9">
    <location>
        <begin position="17"/>
        <end position="175"/>
    </location>
</feature>
<feature type="domain" description="C2H2-type" evidence="10">
    <location>
        <begin position="504"/>
        <end position="531"/>
    </location>
</feature>
<dbReference type="SUPFAM" id="SSF54495">
    <property type="entry name" value="UBC-like"/>
    <property type="match status" value="1"/>
</dbReference>
<dbReference type="PANTHER" id="PTHR16515">
    <property type="entry name" value="PR DOMAIN ZINC FINGER PROTEIN"/>
    <property type="match status" value="1"/>
</dbReference>
<feature type="compositionally biased region" description="Polar residues" evidence="8">
    <location>
        <begin position="256"/>
        <end position="274"/>
    </location>
</feature>
<proteinExistence type="predicted"/>
<dbReference type="CDD" id="cd00195">
    <property type="entry name" value="UBCc_UEV"/>
    <property type="match status" value="1"/>
</dbReference>
<evidence type="ECO:0000256" key="8">
    <source>
        <dbReference type="SAM" id="MobiDB-lite"/>
    </source>
</evidence>
<name>A0ABN7S878_OIKDI</name>
<protein>
    <submittedName>
        <fullName evidence="11">Oidioi.mRNA.OKI2018_I69.PAR.g13190.t1.cds</fullName>
    </submittedName>
</protein>
<feature type="domain" description="C2H2-type" evidence="10">
    <location>
        <begin position="560"/>
        <end position="587"/>
    </location>
</feature>
<evidence type="ECO:0000313" key="11">
    <source>
        <dbReference type="EMBL" id="CAG5091671.1"/>
    </source>
</evidence>
<feature type="compositionally biased region" description="Low complexity" evidence="8">
    <location>
        <begin position="336"/>
        <end position="357"/>
    </location>
</feature>
<dbReference type="Gene3D" id="3.10.110.10">
    <property type="entry name" value="Ubiquitin Conjugating Enzyme"/>
    <property type="match status" value="1"/>
</dbReference>
<keyword evidence="5" id="KW-0862">Zinc</keyword>
<dbReference type="Pfam" id="PF00179">
    <property type="entry name" value="UQ_con"/>
    <property type="match status" value="1"/>
</dbReference>
<feature type="compositionally biased region" description="Basic and acidic residues" evidence="8">
    <location>
        <begin position="142"/>
        <end position="166"/>
    </location>
</feature>
<evidence type="ECO:0000256" key="4">
    <source>
        <dbReference type="ARBA" id="ARBA00022771"/>
    </source>
</evidence>
<dbReference type="SMART" id="SM00355">
    <property type="entry name" value="ZnF_C2H2"/>
    <property type="match status" value="8"/>
</dbReference>
<evidence type="ECO:0000256" key="5">
    <source>
        <dbReference type="ARBA" id="ARBA00022833"/>
    </source>
</evidence>
<dbReference type="Pfam" id="PF12874">
    <property type="entry name" value="zf-met"/>
    <property type="match status" value="1"/>
</dbReference>
<dbReference type="InterPro" id="IPR013087">
    <property type="entry name" value="Znf_C2H2_type"/>
</dbReference>
<accession>A0ABN7S878</accession>
<dbReference type="Proteomes" id="UP001158576">
    <property type="component" value="Chromosome PAR"/>
</dbReference>
<organism evidence="11 12">
    <name type="scientific">Oikopleura dioica</name>
    <name type="common">Tunicate</name>
    <dbReference type="NCBI Taxonomy" id="34765"/>
    <lineage>
        <taxon>Eukaryota</taxon>
        <taxon>Metazoa</taxon>
        <taxon>Chordata</taxon>
        <taxon>Tunicata</taxon>
        <taxon>Appendicularia</taxon>
        <taxon>Copelata</taxon>
        <taxon>Oikopleuridae</taxon>
        <taxon>Oikopleura</taxon>
    </lineage>
</organism>
<feature type="domain" description="C2H2-type" evidence="10">
    <location>
        <begin position="640"/>
        <end position="663"/>
    </location>
</feature>
<keyword evidence="6" id="KW-0539">Nucleus</keyword>
<dbReference type="InterPro" id="IPR016135">
    <property type="entry name" value="UBQ-conjugating_enzyme/RWD"/>
</dbReference>
<feature type="domain" description="C2H2-type" evidence="10">
    <location>
        <begin position="616"/>
        <end position="638"/>
    </location>
</feature>
<evidence type="ECO:0000256" key="7">
    <source>
        <dbReference type="PROSITE-ProRule" id="PRU00042"/>
    </source>
</evidence>
<keyword evidence="12" id="KW-1185">Reference proteome</keyword>